<name>A0A1H3E604_9EURY</name>
<gene>
    <name evidence="2" type="ORF">SAMN04487946_10231</name>
</gene>
<dbReference type="EMBL" id="FNPB01000002">
    <property type="protein sequence ID" value="SDX73364.1"/>
    <property type="molecule type" value="Genomic_DNA"/>
</dbReference>
<dbReference type="STRING" id="660517.SAMN04487946_10231"/>
<keyword evidence="3" id="KW-1185">Reference proteome</keyword>
<reference evidence="3" key="1">
    <citation type="submission" date="2016-10" db="EMBL/GenBank/DDBJ databases">
        <authorList>
            <person name="Varghese N."/>
            <person name="Submissions S."/>
        </authorList>
    </citation>
    <scope>NUCLEOTIDE SEQUENCE [LARGE SCALE GENOMIC DNA]</scope>
    <source>
        <strain evidence="3">CGMCC 1.10118</strain>
    </source>
</reference>
<accession>A0A1H3E604</accession>
<dbReference type="Proteomes" id="UP000199170">
    <property type="component" value="Unassembled WGS sequence"/>
</dbReference>
<evidence type="ECO:0000259" key="1">
    <source>
        <dbReference type="Pfam" id="PF26008"/>
    </source>
</evidence>
<dbReference type="OrthoDB" id="258836at2157"/>
<protein>
    <recommendedName>
        <fullName evidence="1">DUF8001 domain-containing protein</fullName>
    </recommendedName>
</protein>
<dbReference type="Pfam" id="PF26008">
    <property type="entry name" value="DUF8001"/>
    <property type="match status" value="1"/>
</dbReference>
<dbReference type="InterPro" id="IPR058314">
    <property type="entry name" value="DUF8001"/>
</dbReference>
<sequence length="79" mass="8947">MADPLRIESGELTATEILDELREGRRVVVEAELLGGTHQLSLRHDGETYYCDTPTTLHKHDDEAEMRTCIENMGYGRAE</sequence>
<proteinExistence type="predicted"/>
<evidence type="ECO:0000313" key="2">
    <source>
        <dbReference type="EMBL" id="SDX73364.1"/>
    </source>
</evidence>
<feature type="domain" description="DUF8001" evidence="1">
    <location>
        <begin position="1"/>
        <end position="77"/>
    </location>
</feature>
<dbReference type="AlphaFoldDB" id="A0A1H3E604"/>
<evidence type="ECO:0000313" key="3">
    <source>
        <dbReference type="Proteomes" id="UP000199170"/>
    </source>
</evidence>
<organism evidence="2 3">
    <name type="scientific">Halobellus clavatus</name>
    <dbReference type="NCBI Taxonomy" id="660517"/>
    <lineage>
        <taxon>Archaea</taxon>
        <taxon>Methanobacteriati</taxon>
        <taxon>Methanobacteriota</taxon>
        <taxon>Stenosarchaea group</taxon>
        <taxon>Halobacteria</taxon>
        <taxon>Halobacteriales</taxon>
        <taxon>Haloferacaceae</taxon>
        <taxon>Halobellus</taxon>
    </lineage>
</organism>
<dbReference type="RefSeq" id="WP_089765359.1">
    <property type="nucleotide sequence ID" value="NZ_FNPB01000002.1"/>
</dbReference>